<proteinExistence type="predicted"/>
<name>A0A2A2JCS6_9BILA</name>
<dbReference type="AlphaFoldDB" id="A0A2A2JCS6"/>
<comment type="caution">
    <text evidence="1">The sequence shown here is derived from an EMBL/GenBank/DDBJ whole genome shotgun (WGS) entry which is preliminary data.</text>
</comment>
<dbReference type="PANTHER" id="PTHR37968">
    <property type="entry name" value="PROTEIN CBG06678"/>
    <property type="match status" value="1"/>
</dbReference>
<reference evidence="1 2" key="1">
    <citation type="journal article" date="2017" name="Curr. Biol.">
        <title>Genome architecture and evolution of a unichromosomal asexual nematode.</title>
        <authorList>
            <person name="Fradin H."/>
            <person name="Zegar C."/>
            <person name="Gutwein M."/>
            <person name="Lucas J."/>
            <person name="Kovtun M."/>
            <person name="Corcoran D."/>
            <person name="Baugh L.R."/>
            <person name="Kiontke K."/>
            <person name="Gunsalus K."/>
            <person name="Fitch D.H."/>
            <person name="Piano F."/>
        </authorList>
    </citation>
    <scope>NUCLEOTIDE SEQUENCE [LARGE SCALE GENOMIC DNA]</scope>
    <source>
        <strain evidence="1">PF1309</strain>
    </source>
</reference>
<dbReference type="Proteomes" id="UP000218231">
    <property type="component" value="Unassembled WGS sequence"/>
</dbReference>
<organism evidence="1 2">
    <name type="scientific">Diploscapter pachys</name>
    <dbReference type="NCBI Taxonomy" id="2018661"/>
    <lineage>
        <taxon>Eukaryota</taxon>
        <taxon>Metazoa</taxon>
        <taxon>Ecdysozoa</taxon>
        <taxon>Nematoda</taxon>
        <taxon>Chromadorea</taxon>
        <taxon>Rhabditida</taxon>
        <taxon>Rhabditina</taxon>
        <taxon>Rhabditomorpha</taxon>
        <taxon>Rhabditoidea</taxon>
        <taxon>Rhabditidae</taxon>
        <taxon>Diploscapter</taxon>
    </lineage>
</organism>
<accession>A0A2A2JCS6</accession>
<protein>
    <submittedName>
        <fullName evidence="1">Uncharacterized protein</fullName>
    </submittedName>
</protein>
<dbReference type="PANTHER" id="PTHR37968:SF1">
    <property type="entry name" value="LEUCINE-RICH REPEAT-CONTAINING PROTEIN"/>
    <property type="match status" value="1"/>
</dbReference>
<dbReference type="EMBL" id="LIAE01010517">
    <property type="protein sequence ID" value="PAV59503.1"/>
    <property type="molecule type" value="Genomic_DNA"/>
</dbReference>
<dbReference type="STRING" id="2018661.A0A2A2JCS6"/>
<gene>
    <name evidence="1" type="ORF">WR25_16309</name>
</gene>
<sequence length="376" mass="41743">MADSVTVWMKDRTNLVERMNGLTLRIRSAEHFGESVKGFPEGNGRLVQLTLPQVLALKPTAIELLNSRGAFKELAAFLEGKQKEEVSAFFCRTKLIALHSCDVSAKDLLVLLDKLDLLAAWSSEDSNFTKSEWESIVEKLAKLNVRAIGLSENILEAASSQLNPEMLVLACNSSLKAVDFQDRVFPTVRILVAQEIHFVDDADAERLLDVLGKSFPNLLMLCWDWNMVDPCIIYDERTKIVLDMLIKLHKQGIYRNLSIVGYSPDAETKGATDNIARHLNDAGLKEIVVTRFATKGYTGDPNFTLIVAGNDIDQKESVVELYANQRSPTPQMVELLSLLPASPIHLLPASTVDFGGFDSRKATKLYEEACKQGQSS</sequence>
<keyword evidence="2" id="KW-1185">Reference proteome</keyword>
<evidence type="ECO:0000313" key="2">
    <source>
        <dbReference type="Proteomes" id="UP000218231"/>
    </source>
</evidence>
<evidence type="ECO:0000313" key="1">
    <source>
        <dbReference type="EMBL" id="PAV59503.1"/>
    </source>
</evidence>
<dbReference type="OrthoDB" id="5789327at2759"/>